<comment type="catalytic activity">
    <reaction evidence="40">
        <text>L-glutaminyl-[protein] + dopamine = 5-dopaminyl-L-glutamyl-[protein] + NH4(+)</text>
        <dbReference type="Rhea" id="RHEA:66556"/>
        <dbReference type="Rhea" id="RHEA-COMP:10207"/>
        <dbReference type="Rhea" id="RHEA-COMP:17053"/>
        <dbReference type="ChEBI" id="CHEBI:28938"/>
        <dbReference type="ChEBI" id="CHEBI:30011"/>
        <dbReference type="ChEBI" id="CHEBI:59905"/>
        <dbReference type="ChEBI" id="CHEBI:167175"/>
    </reaction>
    <physiologicalReaction direction="left-to-right" evidence="40">
        <dbReference type="Rhea" id="RHEA:66557"/>
    </physiologicalReaction>
</comment>
<keyword evidence="14 44" id="KW-0808">Transferase</keyword>
<evidence type="ECO:0000256" key="39">
    <source>
        <dbReference type="ARBA" id="ARBA00048230"/>
    </source>
</evidence>
<keyword evidence="21" id="KW-0472">Membrane</keyword>
<evidence type="ECO:0000256" key="28">
    <source>
        <dbReference type="ARBA" id="ARBA00040561"/>
    </source>
</evidence>
<reference evidence="44 45" key="1">
    <citation type="submission" date="2019-09" db="EMBL/GenBank/DDBJ databases">
        <title>Bird 10,000 Genomes (B10K) Project - Family phase.</title>
        <authorList>
            <person name="Zhang G."/>
        </authorList>
    </citation>
    <scope>NUCLEOTIDE SEQUENCE [LARGE SCALE GENOMIC DNA]</scope>
    <source>
        <strain evidence="44">B10K-DU-001-32</strain>
        <tissue evidence="44">Muscle</tissue>
    </source>
</reference>
<evidence type="ECO:0000256" key="9">
    <source>
        <dbReference type="ARBA" id="ARBA00022475"/>
    </source>
</evidence>
<comment type="catalytic activity">
    <reaction evidence="26">
        <text>L-glutaminyl-[protein] + L-lysyl-[protein] = [protein]-L-lysyl-N(6)-5-L-glutamyl-[protein] + NH4(+)</text>
        <dbReference type="Rhea" id="RHEA:54816"/>
        <dbReference type="Rhea" id="RHEA-COMP:9752"/>
        <dbReference type="Rhea" id="RHEA-COMP:10207"/>
        <dbReference type="Rhea" id="RHEA-COMP:14005"/>
        <dbReference type="ChEBI" id="CHEBI:28938"/>
        <dbReference type="ChEBI" id="CHEBI:29969"/>
        <dbReference type="ChEBI" id="CHEBI:30011"/>
        <dbReference type="ChEBI" id="CHEBI:138370"/>
        <dbReference type="EC" id="2.3.2.13"/>
    </reaction>
    <physiologicalReaction direction="left-to-right" evidence="26">
        <dbReference type="Rhea" id="RHEA:54817"/>
    </physiologicalReaction>
</comment>
<protein>
    <recommendedName>
        <fullName evidence="28">Protein-glutamine gamma-glutamyltransferase 2</fullName>
        <ecNumber evidence="24">2.3.2.13</ecNumber>
        <ecNumber evidence="27">3.5.1.44</ecNumber>
    </recommendedName>
    <alternativeName>
        <fullName evidence="31">Isopeptidase TGM2</fullName>
    </alternativeName>
    <alternativeName>
        <fullName evidence="33">Protein-glutamine deamidase TGM2</fullName>
    </alternativeName>
    <alternativeName>
        <fullName evidence="32">Protein-glutamine dopaminyltransferase TGM2</fullName>
    </alternativeName>
    <alternativeName>
        <fullName evidence="35">Protein-glutamine histaminyltransferase TGM2</fullName>
    </alternativeName>
    <alternativeName>
        <fullName evidence="36">Protein-glutamine noradrenalinyltransferase TGM2</fullName>
    </alternativeName>
    <alternativeName>
        <fullName evidence="34">Protein-glutamine serotonyltransferase TGM2</fullName>
    </alternativeName>
    <alternativeName>
        <fullName evidence="30">Tissue transglutaminase</fullName>
    </alternativeName>
    <alternativeName>
        <fullName evidence="29">Transglutaminase-2</fullName>
    </alternativeName>
</protein>
<evidence type="ECO:0000256" key="16">
    <source>
        <dbReference type="ARBA" id="ARBA00022741"/>
    </source>
</evidence>
<comment type="catalytic activity">
    <reaction evidence="38">
        <text>L-glutaminyl-[protein] + histamine = 5-histaminyl-L-glutamyl-[protein] + NH4(+)</text>
        <dbReference type="Rhea" id="RHEA:66564"/>
        <dbReference type="Rhea" id="RHEA-COMP:10207"/>
        <dbReference type="Rhea" id="RHEA-COMP:17056"/>
        <dbReference type="ChEBI" id="CHEBI:28938"/>
        <dbReference type="ChEBI" id="CHEBI:30011"/>
        <dbReference type="ChEBI" id="CHEBI:58432"/>
        <dbReference type="ChEBI" id="CHEBI:167179"/>
    </reaction>
    <physiologicalReaction direction="left-to-right" evidence="38">
        <dbReference type="Rhea" id="RHEA:66565"/>
    </physiologicalReaction>
</comment>
<dbReference type="EMBL" id="VWZR01000177">
    <property type="protein sequence ID" value="NXH65652.1"/>
    <property type="molecule type" value="Genomic_DNA"/>
</dbReference>
<evidence type="ECO:0000256" key="29">
    <source>
        <dbReference type="ARBA" id="ARBA00041650"/>
    </source>
</evidence>
<evidence type="ECO:0000256" key="37">
    <source>
        <dbReference type="ARBA" id="ARBA00047868"/>
    </source>
</evidence>
<dbReference type="FunFam" id="3.90.260.10:FF:000001">
    <property type="entry name" value="Protein-glutamine gamma-glutamyltransferase 2"/>
    <property type="match status" value="1"/>
</dbReference>
<comment type="catalytic activity">
    <reaction evidence="39">
        <text>L-glutaminyl-[protein] + (R)-noradrenaline = 5-(R)-noradrenalinyl-L-glutamyl-[protein] + NH4(+)</text>
        <dbReference type="Rhea" id="RHEA:66560"/>
        <dbReference type="Rhea" id="RHEA-COMP:10207"/>
        <dbReference type="Rhea" id="RHEA-COMP:17054"/>
        <dbReference type="ChEBI" id="CHEBI:28938"/>
        <dbReference type="ChEBI" id="CHEBI:30011"/>
        <dbReference type="ChEBI" id="CHEBI:72587"/>
        <dbReference type="ChEBI" id="CHEBI:167178"/>
    </reaction>
    <physiologicalReaction direction="left-to-right" evidence="39">
        <dbReference type="Rhea" id="RHEA:66561"/>
    </physiologicalReaction>
</comment>
<evidence type="ECO:0000256" key="34">
    <source>
        <dbReference type="ARBA" id="ARBA00042912"/>
    </source>
</evidence>
<evidence type="ECO:0000256" key="1">
    <source>
        <dbReference type="ARBA" id="ARBA00004123"/>
    </source>
</evidence>
<feature type="non-terminal residue" evidence="44">
    <location>
        <position position="700"/>
    </location>
</feature>
<dbReference type="InterPro" id="IPR023608">
    <property type="entry name" value="Transglutaminase_animal"/>
</dbReference>
<evidence type="ECO:0000256" key="27">
    <source>
        <dbReference type="ARBA" id="ARBA00039019"/>
    </source>
</evidence>
<dbReference type="GO" id="GO:0050568">
    <property type="term" value="F:protein-glutamine glutaminase activity"/>
    <property type="evidence" value="ECO:0007669"/>
    <property type="project" value="UniProtKB-EC"/>
</dbReference>
<feature type="binding site" evidence="42">
    <location>
        <position position="411"/>
    </location>
    <ligand>
        <name>Ca(2+)</name>
        <dbReference type="ChEBI" id="CHEBI:29108"/>
    </ligand>
</feature>
<keyword evidence="11" id="KW-0964">Secreted</keyword>
<dbReference type="EC" id="3.5.1.44" evidence="27"/>
<dbReference type="SMART" id="SM00460">
    <property type="entry name" value="TGc"/>
    <property type="match status" value="1"/>
</dbReference>
<name>A0A7K9LSA0_OCETE</name>
<dbReference type="InterPro" id="IPR001102">
    <property type="entry name" value="Transglutaminase_N"/>
</dbReference>
<dbReference type="FunFam" id="2.60.40.10:FF:001042">
    <property type="entry name" value="Protein-glutamine gamma-glutamyltransferase 2"/>
    <property type="match status" value="1"/>
</dbReference>
<feature type="active site" evidence="41">
    <location>
        <position position="279"/>
    </location>
</feature>
<feature type="active site" evidence="41">
    <location>
        <position position="360"/>
    </location>
</feature>
<evidence type="ECO:0000256" key="11">
    <source>
        <dbReference type="ARBA" id="ARBA00022525"/>
    </source>
</evidence>
<dbReference type="GO" id="GO:0006508">
    <property type="term" value="P:proteolysis"/>
    <property type="evidence" value="ECO:0007669"/>
    <property type="project" value="UniProtKB-KW"/>
</dbReference>
<evidence type="ECO:0000256" key="38">
    <source>
        <dbReference type="ARBA" id="ARBA00047876"/>
    </source>
</evidence>
<accession>A0A7K9LSA0</accession>
<feature type="binding site" evidence="42">
    <location>
        <position position="464"/>
    </location>
    <ligand>
        <name>Ca(2+)</name>
        <dbReference type="ChEBI" id="CHEBI:29108"/>
    </ligand>
</feature>
<evidence type="ECO:0000256" key="36">
    <source>
        <dbReference type="ARBA" id="ARBA00043138"/>
    </source>
</evidence>
<dbReference type="Pfam" id="PF00927">
    <property type="entry name" value="Transglut_C"/>
    <property type="match status" value="2"/>
</dbReference>
<evidence type="ECO:0000313" key="45">
    <source>
        <dbReference type="Proteomes" id="UP000527232"/>
    </source>
</evidence>
<dbReference type="PANTHER" id="PTHR11590:SF6">
    <property type="entry name" value="PROTEIN-GLUTAMINE GAMMA-GLUTAMYLTRANSFERASE 2"/>
    <property type="match status" value="1"/>
</dbReference>
<dbReference type="FunFam" id="2.60.40.10:FF:000090">
    <property type="entry name" value="Protein-glutamine gamma-glutamyltransferase 2"/>
    <property type="match status" value="1"/>
</dbReference>
<keyword evidence="15 42" id="KW-0479">Metal-binding</keyword>
<evidence type="ECO:0000256" key="26">
    <source>
        <dbReference type="ARBA" id="ARBA00036876"/>
    </source>
</evidence>
<keyword evidence="10" id="KW-0963">Cytoplasm</keyword>
<evidence type="ECO:0000256" key="17">
    <source>
        <dbReference type="ARBA" id="ARBA00022801"/>
    </source>
</evidence>
<gene>
    <name evidence="44" type="primary">Tgl2</name>
    <name evidence="44" type="ORF">HYDTET_R03163</name>
</gene>
<keyword evidence="22" id="KW-0539">Nucleus</keyword>
<dbReference type="Gene3D" id="2.60.40.10">
    <property type="entry name" value="Immunoglobulins"/>
    <property type="match status" value="3"/>
</dbReference>
<evidence type="ECO:0000256" key="31">
    <source>
        <dbReference type="ARBA" id="ARBA00042099"/>
    </source>
</evidence>
<organism evidence="44 45">
    <name type="scientific">Oceanodroma tethys</name>
    <name type="common">Wedge-rumped storm-petrel</name>
    <name type="synonym">Hydrobates tethys</name>
    <dbReference type="NCBI Taxonomy" id="79633"/>
    <lineage>
        <taxon>Eukaryota</taxon>
        <taxon>Metazoa</taxon>
        <taxon>Chordata</taxon>
        <taxon>Craniata</taxon>
        <taxon>Vertebrata</taxon>
        <taxon>Euteleostomi</taxon>
        <taxon>Archelosauria</taxon>
        <taxon>Archosauria</taxon>
        <taxon>Dinosauria</taxon>
        <taxon>Saurischia</taxon>
        <taxon>Theropoda</taxon>
        <taxon>Coelurosauria</taxon>
        <taxon>Aves</taxon>
        <taxon>Neognathae</taxon>
        <taxon>Neoaves</taxon>
        <taxon>Aequornithes</taxon>
        <taxon>Procellariiformes</taxon>
        <taxon>Hydrobatidae</taxon>
        <taxon>Oceanodroma</taxon>
    </lineage>
</organism>
<dbReference type="Pfam" id="PF01841">
    <property type="entry name" value="Transglut_core"/>
    <property type="match status" value="1"/>
</dbReference>
<dbReference type="Pfam" id="PF00868">
    <property type="entry name" value="Transglut_N"/>
    <property type="match status" value="1"/>
</dbReference>
<dbReference type="GO" id="GO:0046872">
    <property type="term" value="F:metal ion binding"/>
    <property type="evidence" value="ECO:0007669"/>
    <property type="project" value="UniProtKB-KW"/>
</dbReference>
<evidence type="ECO:0000256" key="35">
    <source>
        <dbReference type="ARBA" id="ARBA00043104"/>
    </source>
</evidence>
<comment type="catalytic activity">
    <reaction evidence="25">
        <text>L-glutaminyl-[protein] + serotonin = 5-serotonyl-L-glutamyl-[protein] + NH4(+)</text>
        <dbReference type="Rhea" id="RHEA:66552"/>
        <dbReference type="Rhea" id="RHEA-COMP:10207"/>
        <dbReference type="Rhea" id="RHEA-COMP:17052"/>
        <dbReference type="ChEBI" id="CHEBI:28938"/>
        <dbReference type="ChEBI" id="CHEBI:30011"/>
        <dbReference type="ChEBI" id="CHEBI:167174"/>
        <dbReference type="ChEBI" id="CHEBI:350546"/>
    </reaction>
    <physiologicalReaction direction="left-to-right" evidence="25">
        <dbReference type="Rhea" id="RHEA:66553"/>
    </physiologicalReaction>
</comment>
<dbReference type="EC" id="2.3.2.13" evidence="24"/>
<dbReference type="PIRSF" id="PIRSF000459">
    <property type="entry name" value="TGM_EBP42"/>
    <property type="match status" value="1"/>
</dbReference>
<keyword evidence="20" id="KW-0342">GTP-binding</keyword>
<evidence type="ECO:0000256" key="13">
    <source>
        <dbReference type="ARBA" id="ARBA00022670"/>
    </source>
</evidence>
<evidence type="ECO:0000256" key="21">
    <source>
        <dbReference type="ARBA" id="ARBA00023136"/>
    </source>
</evidence>
<feature type="non-terminal residue" evidence="44">
    <location>
        <position position="1"/>
    </location>
</feature>
<dbReference type="PANTHER" id="PTHR11590">
    <property type="entry name" value="PROTEIN-GLUTAMINE GAMMA-GLUTAMYLTRANSFERASE"/>
    <property type="match status" value="1"/>
</dbReference>
<keyword evidence="12" id="KW-0272">Extracellular matrix</keyword>
<evidence type="ECO:0000256" key="18">
    <source>
        <dbReference type="ARBA" id="ARBA00022837"/>
    </source>
</evidence>
<dbReference type="GO" id="GO:0005739">
    <property type="term" value="C:mitochondrion"/>
    <property type="evidence" value="ECO:0007669"/>
    <property type="project" value="UniProtKB-SubCell"/>
</dbReference>
<evidence type="ECO:0000256" key="12">
    <source>
        <dbReference type="ARBA" id="ARBA00022530"/>
    </source>
</evidence>
<feature type="binding site" evidence="42">
    <location>
        <position position="459"/>
    </location>
    <ligand>
        <name>Ca(2+)</name>
        <dbReference type="ChEBI" id="CHEBI:29108"/>
    </ligand>
</feature>
<evidence type="ECO:0000259" key="43">
    <source>
        <dbReference type="SMART" id="SM00460"/>
    </source>
</evidence>
<evidence type="ECO:0000256" key="42">
    <source>
        <dbReference type="PIRSR" id="PIRSR000459-2"/>
    </source>
</evidence>
<dbReference type="InterPro" id="IPR036985">
    <property type="entry name" value="Transglutaminase-like_sf"/>
</dbReference>
<feature type="binding site" evidence="42">
    <location>
        <position position="413"/>
    </location>
    <ligand>
        <name>Ca(2+)</name>
        <dbReference type="ChEBI" id="CHEBI:29108"/>
    </ligand>
</feature>
<evidence type="ECO:0000256" key="8">
    <source>
        <dbReference type="ARBA" id="ARBA00022454"/>
    </source>
</evidence>
<comment type="subcellular location">
    <subcellularLocation>
        <location evidence="3">Cell membrane</location>
    </subcellularLocation>
    <subcellularLocation>
        <location evidence="4">Chromosome</location>
    </subcellularLocation>
    <subcellularLocation>
        <location evidence="6">Cytoplasm</location>
        <location evidence="6">Cytosol</location>
    </subcellularLocation>
    <subcellularLocation>
        <location evidence="2">Mitochondrion</location>
    </subcellularLocation>
    <subcellularLocation>
        <location evidence="1">Nucleus</location>
    </subcellularLocation>
    <subcellularLocation>
        <location evidence="5">Secreted</location>
        <location evidence="5">Extracellular space</location>
        <location evidence="5">Extracellular matrix</location>
    </subcellularLocation>
</comment>
<keyword evidence="9" id="KW-1003">Cell membrane</keyword>
<dbReference type="GO" id="GO:0005829">
    <property type="term" value="C:cytosol"/>
    <property type="evidence" value="ECO:0007669"/>
    <property type="project" value="UniProtKB-SubCell"/>
</dbReference>
<evidence type="ECO:0000256" key="23">
    <source>
        <dbReference type="ARBA" id="ARBA00023315"/>
    </source>
</evidence>
<dbReference type="SUPFAM" id="SSF49309">
    <property type="entry name" value="Transglutaminase, two C-terminal domains"/>
    <property type="match status" value="2"/>
</dbReference>
<dbReference type="GO" id="GO:0003810">
    <property type="term" value="F:protein-glutamine gamma-glutamyltransferase activity"/>
    <property type="evidence" value="ECO:0007669"/>
    <property type="project" value="UniProtKB-EC"/>
</dbReference>
<keyword evidence="13" id="KW-0645">Protease</keyword>
<keyword evidence="16" id="KW-0547">Nucleotide-binding</keyword>
<feature type="domain" description="Transglutaminase-like" evidence="43">
    <location>
        <begin position="271"/>
        <end position="363"/>
    </location>
</feature>
<keyword evidence="19" id="KW-0496">Mitochondrion</keyword>
<keyword evidence="8" id="KW-0158">Chromosome</keyword>
<evidence type="ECO:0000256" key="19">
    <source>
        <dbReference type="ARBA" id="ARBA00023128"/>
    </source>
</evidence>
<evidence type="ECO:0000256" key="15">
    <source>
        <dbReference type="ARBA" id="ARBA00022723"/>
    </source>
</evidence>
<evidence type="ECO:0000313" key="44">
    <source>
        <dbReference type="EMBL" id="NXH65652.1"/>
    </source>
</evidence>
<dbReference type="GO" id="GO:0005634">
    <property type="term" value="C:nucleus"/>
    <property type="evidence" value="ECO:0007669"/>
    <property type="project" value="UniProtKB-SubCell"/>
</dbReference>
<dbReference type="SUPFAM" id="SSF54001">
    <property type="entry name" value="Cysteine proteinases"/>
    <property type="match status" value="1"/>
</dbReference>
<dbReference type="InterPro" id="IPR008958">
    <property type="entry name" value="Transglutaminase_C"/>
</dbReference>
<dbReference type="SUPFAM" id="SSF81296">
    <property type="entry name" value="E set domains"/>
    <property type="match status" value="1"/>
</dbReference>
<evidence type="ECO:0000256" key="32">
    <source>
        <dbReference type="ARBA" id="ARBA00042105"/>
    </source>
</evidence>
<evidence type="ECO:0000256" key="3">
    <source>
        <dbReference type="ARBA" id="ARBA00004236"/>
    </source>
</evidence>
<proteinExistence type="inferred from homology"/>
<evidence type="ECO:0000256" key="25">
    <source>
        <dbReference type="ARBA" id="ARBA00036377"/>
    </source>
</evidence>
<evidence type="ECO:0000256" key="14">
    <source>
        <dbReference type="ARBA" id="ARBA00022679"/>
    </source>
</evidence>
<dbReference type="OrthoDB" id="437511at2759"/>
<evidence type="ECO:0000256" key="7">
    <source>
        <dbReference type="ARBA" id="ARBA00005968"/>
    </source>
</evidence>
<feature type="active site" evidence="41">
    <location>
        <position position="337"/>
    </location>
</feature>
<keyword evidence="18 42" id="KW-0106">Calcium</keyword>
<dbReference type="GO" id="GO:0005886">
    <property type="term" value="C:plasma membrane"/>
    <property type="evidence" value="ECO:0007669"/>
    <property type="project" value="UniProtKB-SubCell"/>
</dbReference>
<evidence type="ECO:0000256" key="10">
    <source>
        <dbReference type="ARBA" id="ARBA00022490"/>
    </source>
</evidence>
<dbReference type="GO" id="GO:0005694">
    <property type="term" value="C:chromosome"/>
    <property type="evidence" value="ECO:0007669"/>
    <property type="project" value="UniProtKB-SubCell"/>
</dbReference>
<dbReference type="InterPro" id="IPR002931">
    <property type="entry name" value="Transglutaminase-like"/>
</dbReference>
<dbReference type="GO" id="GO:0008233">
    <property type="term" value="F:peptidase activity"/>
    <property type="evidence" value="ECO:0007669"/>
    <property type="project" value="UniProtKB-KW"/>
</dbReference>
<evidence type="ECO:0000256" key="22">
    <source>
        <dbReference type="ARBA" id="ARBA00023242"/>
    </source>
</evidence>
<keyword evidence="17" id="KW-0378">Hydrolase</keyword>
<dbReference type="Proteomes" id="UP000527232">
    <property type="component" value="Unassembled WGS sequence"/>
</dbReference>
<dbReference type="InterPro" id="IPR050779">
    <property type="entry name" value="Transglutaminase"/>
</dbReference>
<evidence type="ECO:0000256" key="5">
    <source>
        <dbReference type="ARBA" id="ARBA00004498"/>
    </source>
</evidence>
<dbReference type="InterPro" id="IPR013783">
    <property type="entry name" value="Ig-like_fold"/>
</dbReference>
<evidence type="ECO:0000256" key="24">
    <source>
        <dbReference type="ARBA" id="ARBA00024222"/>
    </source>
</evidence>
<evidence type="ECO:0000256" key="4">
    <source>
        <dbReference type="ARBA" id="ARBA00004286"/>
    </source>
</evidence>
<evidence type="ECO:0000256" key="6">
    <source>
        <dbReference type="ARBA" id="ARBA00004514"/>
    </source>
</evidence>
<keyword evidence="45" id="KW-1185">Reference proteome</keyword>
<evidence type="ECO:0000256" key="30">
    <source>
        <dbReference type="ARBA" id="ARBA00041677"/>
    </source>
</evidence>
<dbReference type="InterPro" id="IPR013808">
    <property type="entry name" value="Transglutaminase_AS"/>
</dbReference>
<dbReference type="InterPro" id="IPR038765">
    <property type="entry name" value="Papain-like_cys_pep_sf"/>
</dbReference>
<comment type="catalytic activity">
    <reaction evidence="37">
        <text>L-glutaminyl-[protein] + H2O = L-glutamyl-[protein] + NH4(+)</text>
        <dbReference type="Rhea" id="RHEA:16441"/>
        <dbReference type="Rhea" id="RHEA-COMP:10207"/>
        <dbReference type="Rhea" id="RHEA-COMP:10208"/>
        <dbReference type="ChEBI" id="CHEBI:15377"/>
        <dbReference type="ChEBI" id="CHEBI:28938"/>
        <dbReference type="ChEBI" id="CHEBI:29973"/>
        <dbReference type="ChEBI" id="CHEBI:30011"/>
        <dbReference type="EC" id="3.5.1.44"/>
    </reaction>
    <physiologicalReaction direction="left-to-right" evidence="37">
        <dbReference type="Rhea" id="RHEA:16442"/>
    </physiologicalReaction>
</comment>
<dbReference type="FunFam" id="2.60.40.10:FF:000278">
    <property type="entry name" value="Protein-glutamine gamma-glutamyltransferase 2"/>
    <property type="match status" value="1"/>
</dbReference>
<dbReference type="PROSITE" id="PS00547">
    <property type="entry name" value="TRANSGLUTAMINASES"/>
    <property type="match status" value="1"/>
</dbReference>
<evidence type="ECO:0000256" key="20">
    <source>
        <dbReference type="ARBA" id="ARBA00023134"/>
    </source>
</evidence>
<evidence type="ECO:0000256" key="2">
    <source>
        <dbReference type="ARBA" id="ARBA00004173"/>
    </source>
</evidence>
<evidence type="ECO:0000256" key="33">
    <source>
        <dbReference type="ARBA" id="ARBA00042239"/>
    </source>
</evidence>
<comment type="cofactor">
    <cofactor evidence="42">
        <name>Ca(2+)</name>
        <dbReference type="ChEBI" id="CHEBI:29108"/>
    </cofactor>
    <text evidence="42">Binds 1 Ca(2+) ion per subunit.</text>
</comment>
<dbReference type="Gene3D" id="3.90.260.10">
    <property type="entry name" value="Transglutaminase-like"/>
    <property type="match status" value="1"/>
</dbReference>
<dbReference type="InterPro" id="IPR036238">
    <property type="entry name" value="Transglutaminase_C_sf"/>
</dbReference>
<keyword evidence="23" id="KW-0012">Acyltransferase</keyword>
<dbReference type="GO" id="GO:0005525">
    <property type="term" value="F:GTP binding"/>
    <property type="evidence" value="ECO:0007669"/>
    <property type="project" value="UniProtKB-KW"/>
</dbReference>
<dbReference type="InterPro" id="IPR014756">
    <property type="entry name" value="Ig_E-set"/>
</dbReference>
<sequence>FADLVLETWDLQCERNGREHRTAEMGCQQLVVRRGQPFTITLHFSGRGYEEGVDKLAFNVETGPCPIETSGTRSHFAVTDFPEESGWSAVVQEQLGGSLSVSLCSPPSARVGRYSLTLETSTGYQGTSCHIGDFVLLFNAWHPEDTVFLRDEDERREYVLSQQGLIYQGARDYITSTPWDFGQFEDDILSICLKLLDTNPKFLRDQNRDCSRRNDPVYIGRVVSAMVSPAGLRLPGHPAGGRWDNHYEDGMSPMAWIGSVDILKRWKKFGCQPVKYGQCWVFAAVACTVMRCLGIPSRVVTNYNSAHDTNGNLVIDRYLSETGEEDRRSRDMIWNFHCWVESWMARPDLAPGYDGWQALDPTPQEKSEGPALQGHDLVSGTAGCGPAPVRAIKEGDLQLKYDVPFVFAEVNADVVYWVVQRDGSQKKSTHSSVVGKNISTKSVGRDSREDITHTYKYPEGSEKEREVFAKAEHEKSSLREEDEGLHLKIKLSDGANNGCDFDVFAVINNNTDTERVCRLMLCARTASYNGTVGPQCGMKDLLNVTLAPRAEKSVPLRVLYEKYGESLTQDNLIKVVALLTEYQTGNVVVAIRDVYIQNPEIKIRILGEPMQKRKLVAEISLVNPLTAPLNNCVFVVEGTGLTDGQRIKELEEPVEPQAEAKFRLDFVPRQAGLHKLMVDFESDKLTGGKGYRNVIIAPQP</sequence>
<evidence type="ECO:0000256" key="40">
    <source>
        <dbReference type="ARBA" id="ARBA00048365"/>
    </source>
</evidence>
<comment type="similarity">
    <text evidence="7">Belongs to the transglutaminase superfamily. Transglutaminase family.</text>
</comment>
<comment type="caution">
    <text evidence="44">The sequence shown here is derived from an EMBL/GenBank/DDBJ whole genome shotgun (WGS) entry which is preliminary data.</text>
</comment>
<dbReference type="AlphaFoldDB" id="A0A7K9LSA0"/>
<evidence type="ECO:0000256" key="41">
    <source>
        <dbReference type="PIRSR" id="PIRSR000459-1"/>
    </source>
</evidence>